<dbReference type="Proteomes" id="UP000594263">
    <property type="component" value="Unplaced"/>
</dbReference>
<evidence type="ECO:0000313" key="2">
    <source>
        <dbReference type="EnsemblPlants" id="Kaladp0008s0527.1.v1.1"/>
    </source>
</evidence>
<dbReference type="EnsemblPlants" id="Kaladp0008s0527.1.v1.1">
    <property type="protein sequence ID" value="Kaladp0008s0527.1.v1.1"/>
    <property type="gene ID" value="Kaladp0008s0527.v1.1"/>
</dbReference>
<protein>
    <submittedName>
        <fullName evidence="2">Uncharacterized protein</fullName>
    </submittedName>
</protein>
<organism evidence="2 3">
    <name type="scientific">Kalanchoe fedtschenkoi</name>
    <name type="common">Lavender scallops</name>
    <name type="synonym">South American air plant</name>
    <dbReference type="NCBI Taxonomy" id="63787"/>
    <lineage>
        <taxon>Eukaryota</taxon>
        <taxon>Viridiplantae</taxon>
        <taxon>Streptophyta</taxon>
        <taxon>Embryophyta</taxon>
        <taxon>Tracheophyta</taxon>
        <taxon>Spermatophyta</taxon>
        <taxon>Magnoliopsida</taxon>
        <taxon>eudicotyledons</taxon>
        <taxon>Gunneridae</taxon>
        <taxon>Pentapetalae</taxon>
        <taxon>Saxifragales</taxon>
        <taxon>Crassulaceae</taxon>
        <taxon>Kalanchoe</taxon>
    </lineage>
</organism>
<dbReference type="InterPro" id="IPR050317">
    <property type="entry name" value="Plant_Fungal_Acyltransferase"/>
</dbReference>
<name>A0A7N0RDC0_KALFE</name>
<dbReference type="Pfam" id="PF02458">
    <property type="entry name" value="Transferase"/>
    <property type="match status" value="1"/>
</dbReference>
<dbReference type="PANTHER" id="PTHR31642:SF299">
    <property type="entry name" value="OS02G0653400 PROTEIN"/>
    <property type="match status" value="1"/>
</dbReference>
<proteinExistence type="inferred from homology"/>
<evidence type="ECO:0000313" key="3">
    <source>
        <dbReference type="Proteomes" id="UP000594263"/>
    </source>
</evidence>
<accession>A0A7N0RDC0</accession>
<dbReference type="InterPro" id="IPR023213">
    <property type="entry name" value="CAT-like_dom_sf"/>
</dbReference>
<keyword evidence="3" id="KW-1185">Reference proteome</keyword>
<dbReference type="OMA" id="MIRYTRY"/>
<dbReference type="PANTHER" id="PTHR31642">
    <property type="entry name" value="TRICHOTHECENE 3-O-ACETYLTRANSFERASE"/>
    <property type="match status" value="1"/>
</dbReference>
<dbReference type="AlphaFoldDB" id="A0A7N0RDC0"/>
<sequence length="359" mass="39377">MASKEAAATRVQIEAIQTVVSMRPADPPLARKITLGSNQPAGGDVGAVFRQCHQILLCYGKASEEEDSGRVMIGRLKESLGVALCEYPMLTGRIKWENRELVLVATDSGMRLVEAKFPIKMDEFVGMEGRAAAEGELVYWEDLKPEDPQFSPLAYIQVTEFECGGYSIGLSLSVLLGDSLELTGFLKRLAATHLDIFFKQSKPPAIYLPKHKSAKLYPVPSNLSRRRPGCQTLLYRIDAGSLDATMLKGLASLCAKDAEQKLDADLGLDFTLYAKDGSTGDLVVEKGLRKGLAWPTANALPELNGAKWDDTVLDEVTFWEGRNPIRGAYWIRSDSTEGLIMVNTSRLADKTVYITVSIP</sequence>
<reference evidence="2" key="1">
    <citation type="submission" date="2021-01" db="UniProtKB">
        <authorList>
            <consortium name="EnsemblPlants"/>
        </authorList>
    </citation>
    <scope>IDENTIFICATION</scope>
</reference>
<dbReference type="Gramene" id="Kaladp0008s0527.1.v1.1">
    <property type="protein sequence ID" value="Kaladp0008s0527.1.v1.1"/>
    <property type="gene ID" value="Kaladp0008s0527.v1.1"/>
</dbReference>
<dbReference type="Gene3D" id="3.30.559.10">
    <property type="entry name" value="Chloramphenicol acetyltransferase-like domain"/>
    <property type="match status" value="1"/>
</dbReference>
<comment type="similarity">
    <text evidence="1">Belongs to the plant acyltransferase family.</text>
</comment>
<evidence type="ECO:0000256" key="1">
    <source>
        <dbReference type="ARBA" id="ARBA00009861"/>
    </source>
</evidence>
<dbReference type="GO" id="GO:0016747">
    <property type="term" value="F:acyltransferase activity, transferring groups other than amino-acyl groups"/>
    <property type="evidence" value="ECO:0007669"/>
    <property type="project" value="TreeGrafter"/>
</dbReference>